<gene>
    <name evidence="6" type="ORF">KQP761_LOCUS35018</name>
</gene>
<dbReference type="CDD" id="cd03046">
    <property type="entry name" value="GST_N_GTT1_like"/>
    <property type="match status" value="1"/>
</dbReference>
<protein>
    <recommendedName>
        <fullName evidence="2">glutathione transferase</fullName>
        <ecNumber evidence="2">2.5.1.18</ecNumber>
    </recommendedName>
</protein>
<dbReference type="InterPro" id="IPR036249">
    <property type="entry name" value="Thioredoxin-like_sf"/>
</dbReference>
<dbReference type="EMBL" id="CAJNOW010019677">
    <property type="protein sequence ID" value="CAF1674420.1"/>
    <property type="molecule type" value="Genomic_DNA"/>
</dbReference>
<dbReference type="InterPro" id="IPR040079">
    <property type="entry name" value="Glutathione_S-Trfase"/>
</dbReference>
<evidence type="ECO:0000313" key="6">
    <source>
        <dbReference type="EMBL" id="CAF1674420.1"/>
    </source>
</evidence>
<dbReference type="InterPro" id="IPR004045">
    <property type="entry name" value="Glutathione_S-Trfase_N"/>
</dbReference>
<name>A0A816GF01_9BILA</name>
<dbReference type="SFLD" id="SFLDG00358">
    <property type="entry name" value="Main_(cytGST)"/>
    <property type="match status" value="1"/>
</dbReference>
<dbReference type="GO" id="GO:0005737">
    <property type="term" value="C:cytoplasm"/>
    <property type="evidence" value="ECO:0007669"/>
    <property type="project" value="UniProtKB-ARBA"/>
</dbReference>
<comment type="caution">
    <text evidence="6">The sequence shown here is derived from an EMBL/GenBank/DDBJ whole genome shotgun (WGS) entry which is preliminary data.</text>
</comment>
<evidence type="ECO:0000256" key="4">
    <source>
        <dbReference type="ARBA" id="ARBA00047960"/>
    </source>
</evidence>
<dbReference type="GO" id="GO:0004364">
    <property type="term" value="F:glutathione transferase activity"/>
    <property type="evidence" value="ECO:0007669"/>
    <property type="project" value="UniProtKB-EC"/>
</dbReference>
<dbReference type="FunFam" id="3.40.30.10:FF:000156">
    <property type="entry name" value="Glutathione S-transferase 1"/>
    <property type="match status" value="1"/>
</dbReference>
<evidence type="ECO:0000313" key="7">
    <source>
        <dbReference type="Proteomes" id="UP000663834"/>
    </source>
</evidence>
<dbReference type="PANTHER" id="PTHR44051">
    <property type="entry name" value="GLUTATHIONE S-TRANSFERASE-RELATED"/>
    <property type="match status" value="1"/>
</dbReference>
<dbReference type="PANTHER" id="PTHR44051:SF9">
    <property type="entry name" value="GLUTATHIONE S-TRANSFERASE 1"/>
    <property type="match status" value="1"/>
</dbReference>
<organism evidence="6 7">
    <name type="scientific">Rotaria magnacalcarata</name>
    <dbReference type="NCBI Taxonomy" id="392030"/>
    <lineage>
        <taxon>Eukaryota</taxon>
        <taxon>Metazoa</taxon>
        <taxon>Spiralia</taxon>
        <taxon>Gnathifera</taxon>
        <taxon>Rotifera</taxon>
        <taxon>Eurotatoria</taxon>
        <taxon>Bdelloidea</taxon>
        <taxon>Philodinida</taxon>
        <taxon>Philodinidae</taxon>
        <taxon>Rotaria</taxon>
    </lineage>
</organism>
<dbReference type="SUPFAM" id="SSF47616">
    <property type="entry name" value="GST C-terminal domain-like"/>
    <property type="match status" value="1"/>
</dbReference>
<keyword evidence="3" id="KW-0808">Transferase</keyword>
<dbReference type="Gene3D" id="1.20.1050.10">
    <property type="match status" value="1"/>
</dbReference>
<dbReference type="InterPro" id="IPR036282">
    <property type="entry name" value="Glutathione-S-Trfase_C_sf"/>
</dbReference>
<evidence type="ECO:0000256" key="3">
    <source>
        <dbReference type="ARBA" id="ARBA00022679"/>
    </source>
</evidence>
<comment type="catalytic activity">
    <reaction evidence="4">
        <text>RX + glutathione = an S-substituted glutathione + a halide anion + H(+)</text>
        <dbReference type="Rhea" id="RHEA:16437"/>
        <dbReference type="ChEBI" id="CHEBI:15378"/>
        <dbReference type="ChEBI" id="CHEBI:16042"/>
        <dbReference type="ChEBI" id="CHEBI:17792"/>
        <dbReference type="ChEBI" id="CHEBI:57925"/>
        <dbReference type="ChEBI" id="CHEBI:90779"/>
        <dbReference type="EC" id="2.5.1.18"/>
    </reaction>
</comment>
<dbReference type="EC" id="2.5.1.18" evidence="2"/>
<accession>A0A816GF01</accession>
<dbReference type="Pfam" id="PF02798">
    <property type="entry name" value="GST_N"/>
    <property type="match status" value="1"/>
</dbReference>
<dbReference type="OrthoDB" id="2309723at2759"/>
<dbReference type="SFLD" id="SFLDS00019">
    <property type="entry name" value="Glutathione_Transferase_(cytos"/>
    <property type="match status" value="1"/>
</dbReference>
<dbReference type="AlphaFoldDB" id="A0A816GF01"/>
<evidence type="ECO:0000256" key="1">
    <source>
        <dbReference type="ARBA" id="ARBA00007409"/>
    </source>
</evidence>
<feature type="domain" description="GST N-terminal" evidence="5">
    <location>
        <begin position="12"/>
        <end position="93"/>
    </location>
</feature>
<dbReference type="PROSITE" id="PS50404">
    <property type="entry name" value="GST_NTER"/>
    <property type="match status" value="1"/>
</dbReference>
<evidence type="ECO:0000256" key="2">
    <source>
        <dbReference type="ARBA" id="ARBA00012452"/>
    </source>
</evidence>
<dbReference type="Gene3D" id="3.40.30.10">
    <property type="entry name" value="Glutaredoxin"/>
    <property type="match status" value="1"/>
</dbReference>
<dbReference type="SUPFAM" id="SSF52833">
    <property type="entry name" value="Thioredoxin-like"/>
    <property type="match status" value="1"/>
</dbReference>
<dbReference type="Proteomes" id="UP000663834">
    <property type="component" value="Unassembled WGS sequence"/>
</dbReference>
<dbReference type="GO" id="GO:0004601">
    <property type="term" value="F:peroxidase activity"/>
    <property type="evidence" value="ECO:0007669"/>
    <property type="project" value="UniProtKB-ARBA"/>
</dbReference>
<comment type="similarity">
    <text evidence="1">Belongs to the GST superfamily.</text>
</comment>
<evidence type="ECO:0000259" key="5">
    <source>
        <dbReference type="PROSITE" id="PS50404"/>
    </source>
</evidence>
<sequence length="185" mass="21177">MTEFQTSTGSSEPPIIVYWLSDSRADRILFILEELELPYKIEIIERGPNRLASPELKKIHPLGKSPVIKDGERVVAESGFIIEYLIEKYGKGKNLKPTDEEALFHYNYVCICTNDNRQSTRKTQSPWIIKHIIVGIFNKVDEIFLGPTLTSHIDFLEAELDKRQWLADSDFSGADVHAGLQSKWQ</sequence>
<proteinExistence type="inferred from homology"/>
<reference evidence="6" key="1">
    <citation type="submission" date="2021-02" db="EMBL/GenBank/DDBJ databases">
        <authorList>
            <person name="Nowell W R."/>
        </authorList>
    </citation>
    <scope>NUCLEOTIDE SEQUENCE</scope>
</reference>